<organism evidence="2 3">
    <name type="scientific">Candidatus Geothrix odensensis</name>
    <dbReference type="NCBI Taxonomy" id="2954440"/>
    <lineage>
        <taxon>Bacteria</taxon>
        <taxon>Pseudomonadati</taxon>
        <taxon>Acidobacteriota</taxon>
        <taxon>Holophagae</taxon>
        <taxon>Holophagales</taxon>
        <taxon>Holophagaceae</taxon>
        <taxon>Geothrix</taxon>
    </lineage>
</organism>
<sequence>MAYLGSLSGGQVLDPPGQPRARAGTNWAEAKRELESVLREPVFSPVHETAGDYLEYVRYRLEPEVLQAEALEGLVAPRSGPAHLEQLIQTDRRMRSMAVAKVPAKLSPAAEDLQAWLGVMKDRNPSKELIAAKWKSSRNLPWLLAALAVLPTKDPLHKELADEASRLPKNSPAGVSLRWHMTRSAVESASPADVLPLVRKALQQPWPAWAETALRKEGRAHASTLHDWSTLLGSRIVRLSEYGGDWGGADDLPETTAKRYGRNPLLLDPVVTEQLNFQFPLHLWEALIGSPDLPPALRMDLAHSAWTRAVLLQNWGSESRLKGYLDPQVQAAIPKDLHGLHPTIREFRTVQVLMAFPGLSPLAEGGMGRANDGWAPLSEAVWFGTNWWCLQPKKERNPAAEVPAFLGPADVSTCESEWGKLRAFSSSRHWFGRVVTAYAETHKDDPTVPQSLHRFVRITRNAECHDKELSELSRRAFRMLHKHYPDSPWAKKTPVHY</sequence>
<proteinExistence type="predicted"/>
<evidence type="ECO:0000313" key="2">
    <source>
        <dbReference type="EMBL" id="MBK8572903.1"/>
    </source>
</evidence>
<feature type="region of interest" description="Disordered" evidence="1">
    <location>
        <begin position="1"/>
        <end position="25"/>
    </location>
</feature>
<dbReference type="EMBL" id="JADKCH010000010">
    <property type="protein sequence ID" value="MBK8572903.1"/>
    <property type="molecule type" value="Genomic_DNA"/>
</dbReference>
<protein>
    <submittedName>
        <fullName evidence="2">Uncharacterized protein</fullName>
    </submittedName>
</protein>
<dbReference type="Proteomes" id="UP000709959">
    <property type="component" value="Unassembled WGS sequence"/>
</dbReference>
<gene>
    <name evidence="2" type="ORF">IPN91_09710</name>
</gene>
<name>A0A936F2X2_9BACT</name>
<reference evidence="2 3" key="1">
    <citation type="submission" date="2020-10" db="EMBL/GenBank/DDBJ databases">
        <title>Connecting structure to function with the recovery of over 1000 high-quality activated sludge metagenome-assembled genomes encoding full-length rRNA genes using long-read sequencing.</title>
        <authorList>
            <person name="Singleton C.M."/>
            <person name="Petriglieri F."/>
            <person name="Kristensen J.M."/>
            <person name="Kirkegaard R.H."/>
            <person name="Michaelsen T.Y."/>
            <person name="Andersen M.H."/>
            <person name="Karst S.M."/>
            <person name="Dueholm M.S."/>
            <person name="Nielsen P.H."/>
            <person name="Albertsen M."/>
        </authorList>
    </citation>
    <scope>NUCLEOTIDE SEQUENCE [LARGE SCALE GENOMIC DNA]</scope>
    <source>
        <strain evidence="2">OdNE_18-Q3-R46-58_MAXAC.008</strain>
    </source>
</reference>
<dbReference type="AlphaFoldDB" id="A0A936F2X2"/>
<comment type="caution">
    <text evidence="2">The sequence shown here is derived from an EMBL/GenBank/DDBJ whole genome shotgun (WGS) entry which is preliminary data.</text>
</comment>
<evidence type="ECO:0000256" key="1">
    <source>
        <dbReference type="SAM" id="MobiDB-lite"/>
    </source>
</evidence>
<accession>A0A936F2X2</accession>
<evidence type="ECO:0000313" key="3">
    <source>
        <dbReference type="Proteomes" id="UP000709959"/>
    </source>
</evidence>